<reference evidence="1" key="1">
    <citation type="journal article" date="2013" name="BMC Genomics">
        <title>Unscrambling butterfly oogenesis.</title>
        <authorList>
            <person name="Carter J.M."/>
            <person name="Baker S.C."/>
            <person name="Pink R."/>
            <person name="Carter D.R."/>
            <person name="Collins A."/>
            <person name="Tomlin J."/>
            <person name="Gibbs M."/>
            <person name="Breuker C.J."/>
        </authorList>
    </citation>
    <scope>NUCLEOTIDE SEQUENCE</scope>
    <source>
        <tissue evidence="1">Ovary</tissue>
    </source>
</reference>
<name>S4NWA7_9NEOP</name>
<reference evidence="1" key="2">
    <citation type="submission" date="2013-05" db="EMBL/GenBank/DDBJ databases">
        <authorList>
            <person name="Carter J.-M."/>
            <person name="Baker S.C."/>
            <person name="Pink R."/>
            <person name="Carter D.R.F."/>
            <person name="Collins A."/>
            <person name="Tomlin J."/>
            <person name="Gibbs M."/>
            <person name="Breuker C.J."/>
        </authorList>
    </citation>
    <scope>NUCLEOTIDE SEQUENCE</scope>
    <source>
        <tissue evidence="1">Ovary</tissue>
    </source>
</reference>
<evidence type="ECO:0000313" key="1">
    <source>
        <dbReference type="EMBL" id="JAA79923.1"/>
    </source>
</evidence>
<proteinExistence type="predicted"/>
<protein>
    <submittedName>
        <fullName evidence="1">Uncharacterized protein</fullName>
    </submittedName>
</protein>
<organism evidence="1">
    <name type="scientific">Pararge aegeria</name>
    <name type="common">speckled wood butterfly</name>
    <dbReference type="NCBI Taxonomy" id="116150"/>
    <lineage>
        <taxon>Eukaryota</taxon>
        <taxon>Metazoa</taxon>
        <taxon>Ecdysozoa</taxon>
        <taxon>Arthropoda</taxon>
        <taxon>Hexapoda</taxon>
        <taxon>Insecta</taxon>
        <taxon>Pterygota</taxon>
        <taxon>Neoptera</taxon>
        <taxon>Endopterygota</taxon>
        <taxon>Lepidoptera</taxon>
        <taxon>Glossata</taxon>
        <taxon>Ditrysia</taxon>
        <taxon>Papilionoidea</taxon>
        <taxon>Nymphalidae</taxon>
        <taxon>Satyrinae</taxon>
        <taxon>Satyrini</taxon>
        <taxon>Parargina</taxon>
        <taxon>Pararge</taxon>
    </lineage>
</organism>
<sequence>MHITAYAKRNKCFFFLISTSRYTLTCNPPLSDNVCQLYKTLTLYFHLAPAGVPDQISNYVQNAYNFVTSLPPYANCQI</sequence>
<dbReference type="EMBL" id="GAIX01012637">
    <property type="protein sequence ID" value="JAA79923.1"/>
    <property type="molecule type" value="Transcribed_RNA"/>
</dbReference>
<dbReference type="AlphaFoldDB" id="S4NWA7"/>
<accession>S4NWA7</accession>